<feature type="region of interest" description="Disordered" evidence="1">
    <location>
        <begin position="1"/>
        <end position="47"/>
    </location>
</feature>
<feature type="region of interest" description="Disordered" evidence="1">
    <location>
        <begin position="1513"/>
        <end position="1578"/>
    </location>
</feature>
<feature type="region of interest" description="Disordered" evidence="1">
    <location>
        <begin position="1327"/>
        <end position="1356"/>
    </location>
</feature>
<dbReference type="Proteomes" id="UP000429607">
    <property type="component" value="Unassembled WGS sequence"/>
</dbReference>
<accession>A0A6A4EM58</accession>
<feature type="compositionally biased region" description="Polar residues" evidence="1">
    <location>
        <begin position="1327"/>
        <end position="1349"/>
    </location>
</feature>
<dbReference type="EMBL" id="QXFV01001275">
    <property type="protein sequence ID" value="KAE9010062.1"/>
    <property type="molecule type" value="Genomic_DNA"/>
</dbReference>
<dbReference type="EMBL" id="QXFT01001253">
    <property type="protein sequence ID" value="KAE9324049.1"/>
    <property type="molecule type" value="Genomic_DNA"/>
</dbReference>
<feature type="compositionally biased region" description="Basic residues" evidence="1">
    <location>
        <begin position="383"/>
        <end position="393"/>
    </location>
</feature>
<feature type="compositionally biased region" description="Basic and acidic residues" evidence="1">
    <location>
        <begin position="537"/>
        <end position="546"/>
    </location>
</feature>
<feature type="compositionally biased region" description="Basic and acidic residues" evidence="1">
    <location>
        <begin position="560"/>
        <end position="588"/>
    </location>
</feature>
<evidence type="ECO:0000313" key="3">
    <source>
        <dbReference type="EMBL" id="KAE9324049.1"/>
    </source>
</evidence>
<keyword evidence="5" id="KW-1185">Reference proteome</keyword>
<comment type="caution">
    <text evidence="3">The sequence shown here is derived from an EMBL/GenBank/DDBJ whole genome shotgun (WGS) entry which is preliminary data.</text>
</comment>
<evidence type="ECO:0000313" key="2">
    <source>
        <dbReference type="EMBL" id="KAE9010062.1"/>
    </source>
</evidence>
<feature type="compositionally biased region" description="Acidic residues" evidence="1">
    <location>
        <begin position="488"/>
        <end position="499"/>
    </location>
</feature>
<proteinExistence type="predicted"/>
<dbReference type="Proteomes" id="UP000434957">
    <property type="component" value="Unassembled WGS sequence"/>
</dbReference>
<feature type="region of interest" description="Disordered" evidence="1">
    <location>
        <begin position="648"/>
        <end position="693"/>
    </location>
</feature>
<evidence type="ECO:0000256" key="1">
    <source>
        <dbReference type="SAM" id="MobiDB-lite"/>
    </source>
</evidence>
<feature type="compositionally biased region" description="Low complexity" evidence="1">
    <location>
        <begin position="1529"/>
        <end position="1539"/>
    </location>
</feature>
<protein>
    <submittedName>
        <fullName evidence="3">Uncharacterized protein</fullName>
    </submittedName>
</protein>
<feature type="region of interest" description="Disordered" evidence="1">
    <location>
        <begin position="363"/>
        <end position="408"/>
    </location>
</feature>
<sequence length="1655" mass="185411">MAASGAENMQTEPSADDAAPQPPYTDEHKPKAHTHMHTQPQLAPRVRTVRLTTRVHPELLVSYLYGERGGRGGSGIGAIMSATGCAIDYCALSPDEAERSPQTHAFVMNFLVSAASSEALEDATRQLRTLVDRVQTHLQKKARASTPTPARVQVQVDDARQFYDQVDAGRARRPSADAAASKREAIPDERWTEMDVEMGEEDEWSMQRVYYGPRRRRERPRYRDVADVDADEKSEFVMPPRRPVLVLDAAGAEAAYAPRNEPPIHFVARRRVRRYPDHARWAPRNYPAQMREAAYPMYAVSSPHGQEQGQRMPRSRPRHIYQAASNHFAQAEYSPYDYGEEGEDSEADFVSYTEAVDLTNENAGANDSSEFADVPKQHQPVHQPRRSLKRPLGKMRSEGPPPPPPIYRQRMPYIYDYVYDDEDDEWMTDDEEMAVAYGYPPPYRHVEFPVVRRRRRFDSVSSQQWSSPAGPGHQRMYKRRRIPRDEPPLEYETNDDDMVEAPNPEHVIRPTSGGRMRTAFMDQLNEVAESTTGDTSPGRDESHVEAARVPTDDVPSPSETHSDNAELDGGNREYSHADETAGAEKQDELLTGQSVSIEVSNFVREQEQENSTDMRSTDDDLGANNEPQNCGSIERVCQNEVVPLDASASAEDAVGYSSPRSGISASSPPRKTAEYPPDEEERRIASPPSSAANNVASSVERSACFEAECSVATEHIVPNQAPASGVNEARLAAPARTTACPAESMITDSIQINSHVVASLERLNQEESSFVTVKTSLTAQEERYRRLESDMKCRHRLETLCGIIYDIQCQIGSRSCGVDQSRKHDLLNRLDSCLDKMVAANGETLEQQVEALQNDLEHVLSMDKLRFDRKGGNIETVTITSDKKKAPAKICIPPPISTENQVNTDEGGDMDWDNDGWFEEPTPNDPAVDSDDQENFVAQISPKKSNLKFGGDFLAVKLEEGASLRWPRELPPFIWSLLARVITSDPQTYVMRVTHKRLMDEIAKGDPYYYLHPTILTSNADGSSLLRSSPARQCEFGCRGASALKWERKLVSQISSRMKSFDNVAYSLARSSGGKEVLNRKKMNSIIRKLHLVAMQLHSLVSHLYCVKGQTTCKEIDSLPIALNNSHFERKMGVYKSRLKLVVPHKYQQQQQSPQQQQLNSANEPAEELLRDTYEFFPELLLCVDIWGYNYREGQAKRHNSKSVLGENHSGVVSEGALFPLGFFRGVEILAFDFEHDSNGLLRCICDELLNIVCLWNDFKWTDNLEAVALERVVSFETDVTASILKILELYAHHLQALWAVRLLDEPDQLRSVHFTQFNAYYSDRSQGGLNPSSGAQSRAPTQSKSSGDGLNRDPNTVDRLVADEIVEQRLAEEYWNRKVTALSIQNPIEDATDEADPKPSQLMSAETICAWDQQTLVSYLLRWSDVYSIRGEVNALSAVTNHMLKHEVQKYRLSDSTCDTDQAVIDTATRHLLAAVSRAQMLIRDALVGTEKLALHSASSQLPDERKHVMYSEDDVEASEASKANPGARSSSAQRASSCQTTEDSPSRQADEPPSAPAADTADERKTHSASTARNAVGVQEEITVEAGISVDQPELKDLIQLLAVTKQDMQELCGHRPRSARMREKVQTQSLQLARQTVEIFRNIKNMYGSQRR</sequence>
<evidence type="ECO:0000313" key="5">
    <source>
        <dbReference type="Proteomes" id="UP000434957"/>
    </source>
</evidence>
<feature type="region of interest" description="Disordered" evidence="1">
    <location>
        <begin position="461"/>
        <end position="514"/>
    </location>
</feature>
<gene>
    <name evidence="2" type="ORF">PR001_g16275</name>
    <name evidence="3" type="ORF">PR003_g16824</name>
</gene>
<feature type="compositionally biased region" description="Low complexity" evidence="1">
    <location>
        <begin position="657"/>
        <end position="669"/>
    </location>
</feature>
<evidence type="ECO:0000313" key="4">
    <source>
        <dbReference type="Proteomes" id="UP000429607"/>
    </source>
</evidence>
<name>A0A6A4EM58_9STRA</name>
<reference evidence="3 5" key="1">
    <citation type="submission" date="2018-08" db="EMBL/GenBank/DDBJ databases">
        <title>Genomic investigation of the strawberry pathogen Phytophthora fragariae indicates pathogenicity is determined by transcriptional variation in three key races.</title>
        <authorList>
            <person name="Adams T.M."/>
            <person name="Armitage A.D."/>
            <person name="Sobczyk M.K."/>
            <person name="Bates H.J."/>
            <person name="Dunwell J.M."/>
            <person name="Nellist C.F."/>
            <person name="Harrison R.J."/>
        </authorList>
    </citation>
    <scope>NUCLEOTIDE SEQUENCE [LARGE SCALE GENOMIC DNA]</scope>
    <source>
        <strain evidence="2 4">SCRP249</strain>
        <strain evidence="3 5">SCRP333</strain>
    </source>
</reference>
<feature type="region of interest" description="Disordered" evidence="1">
    <location>
        <begin position="528"/>
        <end position="632"/>
    </location>
</feature>
<organism evidence="3 5">
    <name type="scientific">Phytophthora rubi</name>
    <dbReference type="NCBI Taxonomy" id="129364"/>
    <lineage>
        <taxon>Eukaryota</taxon>
        <taxon>Sar</taxon>
        <taxon>Stramenopiles</taxon>
        <taxon>Oomycota</taxon>
        <taxon>Peronosporomycetes</taxon>
        <taxon>Peronosporales</taxon>
        <taxon>Peronosporaceae</taxon>
        <taxon>Phytophthora</taxon>
    </lineage>
</organism>